<keyword evidence="3" id="KW-0132">Cell division</keyword>
<keyword evidence="2" id="KW-0812">Transmembrane</keyword>
<sequence>MDRSEKIGFGVALVGHVVLFALLSVGFLDTPEPPKIVQQPIDISLVPDVALEAIAPQSAETPAESVAPDEGTPEDAAPPAPQEAEPEPQPDPVPPAPQPAPPKPAPKPAPPKPAPKPEPKPEPKPVAKPRPAPPKPVAKPAPVPKPVAKPAPAKPSPAKSKPAPAKPAAKPSPAKAAPAKSAAKSNAAPAKSAASSAKPAKPSATKGSGSTADAKAARPRGSRLGDNFLKGLSADPSPSKSEAPKAAKLGAQAAANIGSAILRQVQPCANRQVTPGPGAERIRVTINLKLNRDGTLKSRPTITGHAGVDDENRRYVDRVDDLAIATFTGCSPLRGLPDDLYDVQNGWSNFSLRYKLPG</sequence>
<feature type="region of interest" description="Disordered" evidence="1">
    <location>
        <begin position="57"/>
        <end position="247"/>
    </location>
</feature>
<dbReference type="RefSeq" id="WP_107930633.1">
    <property type="nucleotide sequence ID" value="NZ_PZZN01000001.1"/>
</dbReference>
<gene>
    <name evidence="3" type="ORF">C8J24_0921</name>
</gene>
<evidence type="ECO:0000313" key="3">
    <source>
        <dbReference type="EMBL" id="PTM47522.1"/>
    </source>
</evidence>
<accession>A0A2T4YUN7</accession>
<keyword evidence="2" id="KW-1133">Transmembrane helix</keyword>
<feature type="compositionally biased region" description="Basic and acidic residues" evidence="1">
    <location>
        <begin position="115"/>
        <end position="125"/>
    </location>
</feature>
<dbReference type="PRINTS" id="PR01217">
    <property type="entry name" value="PRICHEXTENSN"/>
</dbReference>
<protein>
    <submittedName>
        <fullName evidence="3">Cell division and transport-associated protein TolA</fullName>
    </submittedName>
</protein>
<feature type="compositionally biased region" description="Pro residues" evidence="1">
    <location>
        <begin position="76"/>
        <end position="114"/>
    </location>
</feature>
<keyword evidence="3" id="KW-0131">Cell cycle</keyword>
<feature type="compositionally biased region" description="Pro residues" evidence="1">
    <location>
        <begin position="126"/>
        <end position="155"/>
    </location>
</feature>
<name>A0A2T4YUN7_9SPHN</name>
<keyword evidence="2" id="KW-0472">Membrane</keyword>
<evidence type="ECO:0000256" key="1">
    <source>
        <dbReference type="SAM" id="MobiDB-lite"/>
    </source>
</evidence>
<dbReference type="SUPFAM" id="SSF74653">
    <property type="entry name" value="TolA/TonB C-terminal domain"/>
    <property type="match status" value="1"/>
</dbReference>
<comment type="caution">
    <text evidence="3">The sequence shown here is derived from an EMBL/GenBank/DDBJ whole genome shotgun (WGS) entry which is preliminary data.</text>
</comment>
<evidence type="ECO:0000256" key="2">
    <source>
        <dbReference type="SAM" id="Phobius"/>
    </source>
</evidence>
<feature type="compositionally biased region" description="Low complexity" evidence="1">
    <location>
        <begin position="156"/>
        <end position="204"/>
    </location>
</feature>
<dbReference type="Proteomes" id="UP000240996">
    <property type="component" value="Unassembled WGS sequence"/>
</dbReference>
<dbReference type="AlphaFoldDB" id="A0A2T4YUN7"/>
<feature type="transmembrane region" description="Helical" evidence="2">
    <location>
        <begin position="7"/>
        <end position="28"/>
    </location>
</feature>
<reference evidence="3 4" key="1">
    <citation type="submission" date="2018-04" db="EMBL/GenBank/DDBJ databases">
        <title>Genomic Encyclopedia of Type Strains, Phase III (KMG-III): the genomes of soil and plant-associated and newly described type strains.</title>
        <authorList>
            <person name="Whitman W."/>
        </authorList>
    </citation>
    <scope>NUCLEOTIDE SEQUENCE [LARGE SCALE GENOMIC DNA]</scope>
    <source>
        <strain evidence="3 4">NW12</strain>
    </source>
</reference>
<proteinExistence type="predicted"/>
<evidence type="ECO:0000313" key="4">
    <source>
        <dbReference type="Proteomes" id="UP000240996"/>
    </source>
</evidence>
<dbReference type="EMBL" id="PZZN01000001">
    <property type="protein sequence ID" value="PTM47522.1"/>
    <property type="molecule type" value="Genomic_DNA"/>
</dbReference>
<organism evidence="3 4">
    <name type="scientific">Sphingomonas aerolata</name>
    <dbReference type="NCBI Taxonomy" id="185951"/>
    <lineage>
        <taxon>Bacteria</taxon>
        <taxon>Pseudomonadati</taxon>
        <taxon>Pseudomonadota</taxon>
        <taxon>Alphaproteobacteria</taxon>
        <taxon>Sphingomonadales</taxon>
        <taxon>Sphingomonadaceae</taxon>
        <taxon>Sphingomonas</taxon>
    </lineage>
</organism>
<keyword evidence="4" id="KW-1185">Reference proteome</keyword>
<dbReference type="GO" id="GO:0051301">
    <property type="term" value="P:cell division"/>
    <property type="evidence" value="ECO:0007669"/>
    <property type="project" value="UniProtKB-KW"/>
</dbReference>